<evidence type="ECO:0000313" key="8">
    <source>
        <dbReference type="Proteomes" id="UP001232148"/>
    </source>
</evidence>
<organism evidence="7 8">
    <name type="scientific">Colletotrichum zoysiae</name>
    <dbReference type="NCBI Taxonomy" id="1216348"/>
    <lineage>
        <taxon>Eukaryota</taxon>
        <taxon>Fungi</taxon>
        <taxon>Dikarya</taxon>
        <taxon>Ascomycota</taxon>
        <taxon>Pezizomycotina</taxon>
        <taxon>Sordariomycetes</taxon>
        <taxon>Hypocreomycetidae</taxon>
        <taxon>Glomerellales</taxon>
        <taxon>Glomerellaceae</taxon>
        <taxon>Colletotrichum</taxon>
        <taxon>Colletotrichum graminicola species complex</taxon>
    </lineage>
</organism>
<comment type="caution">
    <text evidence="7">The sequence shown here is derived from an EMBL/GenBank/DDBJ whole genome shotgun (WGS) entry which is preliminary data.</text>
</comment>
<dbReference type="GO" id="GO:0016020">
    <property type="term" value="C:membrane"/>
    <property type="evidence" value="ECO:0007669"/>
    <property type="project" value="UniProtKB-SubCell"/>
</dbReference>
<dbReference type="InterPro" id="IPR032805">
    <property type="entry name" value="Wax_synthase_dom"/>
</dbReference>
<keyword evidence="3 5" id="KW-1133">Transmembrane helix</keyword>
<gene>
    <name evidence="7" type="ORF">LX32DRAFT_714853</name>
</gene>
<dbReference type="EMBL" id="MU842843">
    <property type="protein sequence ID" value="KAK2031172.1"/>
    <property type="molecule type" value="Genomic_DNA"/>
</dbReference>
<keyword evidence="2 5" id="KW-0812">Transmembrane</keyword>
<evidence type="ECO:0000313" key="7">
    <source>
        <dbReference type="EMBL" id="KAK2031172.1"/>
    </source>
</evidence>
<comment type="subcellular location">
    <subcellularLocation>
        <location evidence="1">Membrane</location>
        <topology evidence="1">Multi-pass membrane protein</topology>
    </subcellularLocation>
</comment>
<evidence type="ECO:0000256" key="4">
    <source>
        <dbReference type="ARBA" id="ARBA00023136"/>
    </source>
</evidence>
<evidence type="ECO:0000259" key="6">
    <source>
        <dbReference type="Pfam" id="PF13813"/>
    </source>
</evidence>
<reference evidence="7" key="1">
    <citation type="submission" date="2021-06" db="EMBL/GenBank/DDBJ databases">
        <title>Comparative genomics, transcriptomics and evolutionary studies reveal genomic signatures of adaptation to plant cell wall in hemibiotrophic fungi.</title>
        <authorList>
            <consortium name="DOE Joint Genome Institute"/>
            <person name="Baroncelli R."/>
            <person name="Diaz J.F."/>
            <person name="Benocci T."/>
            <person name="Peng M."/>
            <person name="Battaglia E."/>
            <person name="Haridas S."/>
            <person name="Andreopoulos W."/>
            <person name="Labutti K."/>
            <person name="Pangilinan J."/>
            <person name="Floch G.L."/>
            <person name="Makela M.R."/>
            <person name="Henrissat B."/>
            <person name="Grigoriev I.V."/>
            <person name="Crouch J.A."/>
            <person name="De Vries R.P."/>
            <person name="Sukno S.A."/>
            <person name="Thon M.R."/>
        </authorList>
    </citation>
    <scope>NUCLEOTIDE SEQUENCE</scope>
    <source>
        <strain evidence="7">MAFF235873</strain>
    </source>
</reference>
<keyword evidence="4 5" id="KW-0472">Membrane</keyword>
<protein>
    <recommendedName>
        <fullName evidence="6">Wax synthase domain-containing protein</fullName>
    </recommendedName>
</protein>
<evidence type="ECO:0000256" key="5">
    <source>
        <dbReference type="SAM" id="Phobius"/>
    </source>
</evidence>
<feature type="transmembrane region" description="Helical" evidence="5">
    <location>
        <begin position="490"/>
        <end position="507"/>
    </location>
</feature>
<evidence type="ECO:0000256" key="1">
    <source>
        <dbReference type="ARBA" id="ARBA00004141"/>
    </source>
</evidence>
<feature type="domain" description="Wax synthase" evidence="6">
    <location>
        <begin position="371"/>
        <end position="451"/>
    </location>
</feature>
<dbReference type="AlphaFoldDB" id="A0AAD9HMT5"/>
<evidence type="ECO:0000256" key="2">
    <source>
        <dbReference type="ARBA" id="ARBA00022692"/>
    </source>
</evidence>
<feature type="transmembrane region" description="Helical" evidence="5">
    <location>
        <begin position="90"/>
        <end position="110"/>
    </location>
</feature>
<sequence>MEFMQGMDTLGAMIPMETPLGDTLNWSDHGHANYSELYYHDNYTSDYFGYTDYPGHYRHVYGEMGYIEAIYTFLVWETWVTMQDLLTKELLYPTLLYTFSVACIAIALNVRERYRPAWVVASAAIGVPILQCLREIDLAYTYKDTLIKMIIVHNMGAAVMILWEKFCLTEEQKKLPWGQRALATYKIMWNSRFVKTSRPAPVFHLLKAEEELEKAALHAAPSAEDPEELDEYADDNCSGGFLQIKNACSVVRQVGRRVRNIVSLPVVRLWNWSGHRNRWIMKTAATLSVIWLLDRANDQLQLVVGADWDDIYPSHKTVFFRRLNEVDLRELIVRLNFACQAVWAPYAFYTEVHTMLALLFVALRIDEPEEWPPVFGDIRQAWNLRRLWSKFWDRLIYRPVNGIGEMLMTAVGLGQRPFRGRKRWVLNGLVFFISSLFHATTDYIAGVHCAYMWEVWWWNMNFVAIAGETALLHLVRAYFPRFYESMSGRAGKTIGFLWVYLWFFWSVPKQHFPAMQCPPQYY</sequence>
<keyword evidence="8" id="KW-1185">Reference proteome</keyword>
<evidence type="ECO:0000256" key="3">
    <source>
        <dbReference type="ARBA" id="ARBA00022989"/>
    </source>
</evidence>
<accession>A0AAD9HMT5</accession>
<proteinExistence type="predicted"/>
<feature type="transmembrane region" description="Helical" evidence="5">
    <location>
        <begin position="424"/>
        <end position="444"/>
    </location>
</feature>
<dbReference type="Proteomes" id="UP001232148">
    <property type="component" value="Unassembled WGS sequence"/>
</dbReference>
<name>A0AAD9HMT5_9PEZI</name>
<feature type="transmembrane region" description="Helical" evidence="5">
    <location>
        <begin position="456"/>
        <end position="478"/>
    </location>
</feature>
<dbReference type="Pfam" id="PF13813">
    <property type="entry name" value="MBOAT_2"/>
    <property type="match status" value="1"/>
</dbReference>